<feature type="region of interest" description="Disordered" evidence="2">
    <location>
        <begin position="353"/>
        <end position="374"/>
    </location>
</feature>
<name>A0AAD7RZR0_9TELE</name>
<dbReference type="EMBL" id="JAINUG010000140">
    <property type="protein sequence ID" value="KAJ8393155.1"/>
    <property type="molecule type" value="Genomic_DNA"/>
</dbReference>
<dbReference type="AlphaFoldDB" id="A0AAD7RZR0"/>
<feature type="repeat" description="RCC1" evidence="1">
    <location>
        <begin position="227"/>
        <end position="300"/>
    </location>
</feature>
<feature type="repeat" description="RCC1" evidence="1">
    <location>
        <begin position="175"/>
        <end position="226"/>
    </location>
</feature>
<dbReference type="InterPro" id="IPR009091">
    <property type="entry name" value="RCC1/BLIP-II"/>
</dbReference>
<dbReference type="PRINTS" id="PR00633">
    <property type="entry name" value="RCCNDNSATION"/>
</dbReference>
<evidence type="ECO:0000256" key="2">
    <source>
        <dbReference type="SAM" id="MobiDB-lite"/>
    </source>
</evidence>
<feature type="repeat" description="RCC1" evidence="1">
    <location>
        <begin position="301"/>
        <end position="354"/>
    </location>
</feature>
<proteinExistence type="predicted"/>
<dbReference type="PANTHER" id="PTHR46849:SF1">
    <property type="entry name" value="RCC1 DOMAIN-CONTAINING PROTEIN 1"/>
    <property type="match status" value="1"/>
</dbReference>
<dbReference type="InterPro" id="IPR000408">
    <property type="entry name" value="Reg_chr_condens"/>
</dbReference>
<accession>A0AAD7RZR0</accession>
<dbReference type="SUPFAM" id="SSF50985">
    <property type="entry name" value="RCC1/BLIP-II"/>
    <property type="match status" value="1"/>
</dbReference>
<protein>
    <recommendedName>
        <fullName evidence="5">RCC1 domain-containing protein 1</fullName>
    </recommendedName>
</protein>
<organism evidence="3 4">
    <name type="scientific">Aldrovandia affinis</name>
    <dbReference type="NCBI Taxonomy" id="143900"/>
    <lineage>
        <taxon>Eukaryota</taxon>
        <taxon>Metazoa</taxon>
        <taxon>Chordata</taxon>
        <taxon>Craniata</taxon>
        <taxon>Vertebrata</taxon>
        <taxon>Euteleostomi</taxon>
        <taxon>Actinopterygii</taxon>
        <taxon>Neopterygii</taxon>
        <taxon>Teleostei</taxon>
        <taxon>Notacanthiformes</taxon>
        <taxon>Halosauridae</taxon>
        <taxon>Aldrovandia</taxon>
    </lineage>
</organism>
<dbReference type="PROSITE" id="PS50012">
    <property type="entry name" value="RCC1_3"/>
    <property type="match status" value="3"/>
</dbReference>
<dbReference type="Pfam" id="PF00415">
    <property type="entry name" value="RCC1"/>
    <property type="match status" value="3"/>
</dbReference>
<evidence type="ECO:0000313" key="3">
    <source>
        <dbReference type="EMBL" id="KAJ8393155.1"/>
    </source>
</evidence>
<evidence type="ECO:0000313" key="4">
    <source>
        <dbReference type="Proteomes" id="UP001221898"/>
    </source>
</evidence>
<comment type="caution">
    <text evidence="3">The sequence shown here is derived from an EMBL/GenBank/DDBJ whole genome shotgun (WGS) entry which is preliminary data.</text>
</comment>
<dbReference type="Gene3D" id="2.130.10.30">
    <property type="entry name" value="Regulator of chromosome condensation 1/beta-lactamase-inhibitor protein II"/>
    <property type="match status" value="2"/>
</dbReference>
<evidence type="ECO:0000256" key="1">
    <source>
        <dbReference type="PROSITE-ProRule" id="PRU00235"/>
    </source>
</evidence>
<reference evidence="3" key="1">
    <citation type="journal article" date="2023" name="Science">
        <title>Genome structures resolve the early diversification of teleost fishes.</title>
        <authorList>
            <person name="Parey E."/>
            <person name="Louis A."/>
            <person name="Montfort J."/>
            <person name="Bouchez O."/>
            <person name="Roques C."/>
            <person name="Iampietro C."/>
            <person name="Lluch J."/>
            <person name="Castinel A."/>
            <person name="Donnadieu C."/>
            <person name="Desvignes T."/>
            <person name="Floi Bucao C."/>
            <person name="Jouanno E."/>
            <person name="Wen M."/>
            <person name="Mejri S."/>
            <person name="Dirks R."/>
            <person name="Jansen H."/>
            <person name="Henkel C."/>
            <person name="Chen W.J."/>
            <person name="Zahm M."/>
            <person name="Cabau C."/>
            <person name="Klopp C."/>
            <person name="Thompson A.W."/>
            <person name="Robinson-Rechavi M."/>
            <person name="Braasch I."/>
            <person name="Lecointre G."/>
            <person name="Bobe J."/>
            <person name="Postlethwait J.H."/>
            <person name="Berthelot C."/>
            <person name="Roest Crollius H."/>
            <person name="Guiguen Y."/>
        </authorList>
    </citation>
    <scope>NUCLEOTIDE SEQUENCE</scope>
    <source>
        <strain evidence="3">NC1722</strain>
    </source>
</reference>
<keyword evidence="4" id="KW-1185">Reference proteome</keyword>
<sequence length="374" mass="39971">MIWFGFGFNGFGQIYSTAKESVSDGDVEVKVFAPVKLSDCGSDGEKRQQLAASWSRAAVLRHGGHSCVRLCGFGSDPSRTPRSQGCRDALLSETHLTLSFTDRTECWSLDQTDSAPVWRMDHTPQESAELSAALPLVPGGYVISAPPFFHRLSPRLCVVSLALGVEHAVLLSASGTVFTWGSSSHGQLGHGELCREVEPRPVEALWGVAMRGVAAGGWHSVCISGGGDLYTWGWNESGQLGLPSRAVRRGTLEGAAGAGSDSREVFISIQAFPALLDLPQEAEVTRVSCGSRHTAALTGAGDLYTWGWGEYGQLGQETGCSSDQPVRVDFFADQGLRVVDVVCGPWNTFVCAEETDPTPHPDATETSHLSTTLQ</sequence>
<dbReference type="Proteomes" id="UP001221898">
    <property type="component" value="Unassembled WGS sequence"/>
</dbReference>
<gene>
    <name evidence="3" type="ORF">AAFF_G00068380</name>
</gene>
<evidence type="ECO:0008006" key="5">
    <source>
        <dbReference type="Google" id="ProtNLM"/>
    </source>
</evidence>
<dbReference type="PROSITE" id="PS00626">
    <property type="entry name" value="RCC1_2"/>
    <property type="match status" value="2"/>
</dbReference>
<dbReference type="InterPro" id="IPR052830">
    <property type="entry name" value="RCC1_domain-containing"/>
</dbReference>
<dbReference type="PANTHER" id="PTHR46849">
    <property type="entry name" value="RCC1 DOMAIN-CONTAINING PROTEIN 1"/>
    <property type="match status" value="1"/>
</dbReference>